<evidence type="ECO:0000313" key="1">
    <source>
        <dbReference type="EMBL" id="OGD03601.1"/>
    </source>
</evidence>
<dbReference type="Proteomes" id="UP000177080">
    <property type="component" value="Unassembled WGS sequence"/>
</dbReference>
<proteinExistence type="predicted"/>
<reference evidence="1 2" key="1">
    <citation type="journal article" date="2016" name="Nat. Commun.">
        <title>Thousands of microbial genomes shed light on interconnected biogeochemical processes in an aquifer system.</title>
        <authorList>
            <person name="Anantharaman K."/>
            <person name="Brown C.T."/>
            <person name="Hug L.A."/>
            <person name="Sharon I."/>
            <person name="Castelle C.J."/>
            <person name="Probst A.J."/>
            <person name="Thomas B.C."/>
            <person name="Singh A."/>
            <person name="Wilkins M.J."/>
            <person name="Karaoz U."/>
            <person name="Brodie E.L."/>
            <person name="Williams K.H."/>
            <person name="Hubbard S.S."/>
            <person name="Banfield J.F."/>
        </authorList>
    </citation>
    <scope>NUCLEOTIDE SEQUENCE [LARGE SCALE GENOMIC DNA]</scope>
</reference>
<gene>
    <name evidence="1" type="ORF">A2989_02875</name>
</gene>
<dbReference type="EMBL" id="MEXN01000005">
    <property type="protein sequence ID" value="OGD03601.1"/>
    <property type="molecule type" value="Genomic_DNA"/>
</dbReference>
<evidence type="ECO:0008006" key="3">
    <source>
        <dbReference type="Google" id="ProtNLM"/>
    </source>
</evidence>
<name>A0A1F4ZBM0_9BACT</name>
<sequence length="156" mass="17668">MKNKVKPTEKQKLAVMGILQGKSARRAMIDAKYTEVSASHPKQNLIDRPGVQSYVAKLDKASQAKFGISLESKMIDTTLEGLEATKLFGKDAVKHPDWGSRYNFLKLVSDVTGKTKSSEPTSETNQQYNFFQVNTVEREAFHNKLKEFLRKNNDKE</sequence>
<organism evidence="1 2">
    <name type="scientific">Candidatus Amesbacteria bacterium RIFCSPLOWO2_01_FULL_48_25</name>
    <dbReference type="NCBI Taxonomy" id="1797259"/>
    <lineage>
        <taxon>Bacteria</taxon>
        <taxon>Candidatus Amesiibacteriota</taxon>
    </lineage>
</organism>
<accession>A0A1F4ZBM0</accession>
<comment type="caution">
    <text evidence="1">The sequence shown here is derived from an EMBL/GenBank/DDBJ whole genome shotgun (WGS) entry which is preliminary data.</text>
</comment>
<dbReference type="AlphaFoldDB" id="A0A1F4ZBM0"/>
<dbReference type="STRING" id="1797259.A2989_02875"/>
<evidence type="ECO:0000313" key="2">
    <source>
        <dbReference type="Proteomes" id="UP000177080"/>
    </source>
</evidence>
<protein>
    <recommendedName>
        <fullName evidence="3">Terminase small subunit</fullName>
    </recommendedName>
</protein>